<sequence>RSSRFGGCPARLSAKVAPVTLEGGTSTWVVKVFSRTRTHNRFPTQLLGTLIKGKAVDNRPDVQSRLVNMVSVGGALKKITQLFLIVS</sequence>
<proteinExistence type="predicted"/>
<dbReference type="Proteomes" id="UP000704712">
    <property type="component" value="Unassembled WGS sequence"/>
</dbReference>
<protein>
    <submittedName>
        <fullName evidence="1">Uncharacterized protein</fullName>
    </submittedName>
</protein>
<accession>A0A8S9U3G8</accession>
<dbReference type="EMBL" id="JAACNO010002201">
    <property type="protein sequence ID" value="KAF4135150.1"/>
    <property type="molecule type" value="Genomic_DNA"/>
</dbReference>
<comment type="caution">
    <text evidence="1">The sequence shown here is derived from an EMBL/GenBank/DDBJ whole genome shotgun (WGS) entry which is preliminary data.</text>
</comment>
<gene>
    <name evidence="1" type="ORF">GN958_ATG15644</name>
</gene>
<organism evidence="1 2">
    <name type="scientific">Phytophthora infestans</name>
    <name type="common">Potato late blight agent</name>
    <name type="synonym">Botrytis infestans</name>
    <dbReference type="NCBI Taxonomy" id="4787"/>
    <lineage>
        <taxon>Eukaryota</taxon>
        <taxon>Sar</taxon>
        <taxon>Stramenopiles</taxon>
        <taxon>Oomycota</taxon>
        <taxon>Peronosporomycetes</taxon>
        <taxon>Peronosporales</taxon>
        <taxon>Peronosporaceae</taxon>
        <taxon>Phytophthora</taxon>
    </lineage>
</organism>
<dbReference type="AlphaFoldDB" id="A0A8S9U3G8"/>
<evidence type="ECO:0000313" key="2">
    <source>
        <dbReference type="Proteomes" id="UP000704712"/>
    </source>
</evidence>
<feature type="non-terminal residue" evidence="1">
    <location>
        <position position="1"/>
    </location>
</feature>
<feature type="non-terminal residue" evidence="1">
    <location>
        <position position="87"/>
    </location>
</feature>
<name>A0A8S9U3G8_PHYIN</name>
<evidence type="ECO:0000313" key="1">
    <source>
        <dbReference type="EMBL" id="KAF4135150.1"/>
    </source>
</evidence>
<reference evidence="1" key="1">
    <citation type="submission" date="2020-03" db="EMBL/GenBank/DDBJ databases">
        <title>Hybrid Assembly of Korean Phytophthora infestans isolates.</title>
        <authorList>
            <person name="Prokchorchik M."/>
            <person name="Lee Y."/>
            <person name="Seo J."/>
            <person name="Cho J.-H."/>
            <person name="Park Y.-E."/>
            <person name="Jang D.-C."/>
            <person name="Im J.-S."/>
            <person name="Choi J.-G."/>
            <person name="Park H.-J."/>
            <person name="Lee G.-B."/>
            <person name="Lee Y.-G."/>
            <person name="Hong S.-Y."/>
            <person name="Cho K."/>
            <person name="Sohn K.H."/>
        </authorList>
    </citation>
    <scope>NUCLEOTIDE SEQUENCE</scope>
    <source>
        <strain evidence="1">KR_2_A2</strain>
    </source>
</reference>